<sequence length="921" mass="105897">MYNKCMVNLARNKKGSIFLGKIMFFAPFASVFSLSTSLSAKRQNTTNNESSNEKHKNAYFSLRDDYILFNQYQYNTGLCWDFSATKSLETALMINTNEMYDFSEASITINDTNNVGGGSWFDDYDRLISRYGISYESDFKFGDLYYVPNKGIYHQKLRDLFNKHIHKNFRKAVERVDFNRYDYENIKKHIVKNGSLFVAIKGYKTVSNDKYYNEVTTKSNSKIKVHELVGTGRENTHAVSIIGWDDNYKATDGSTGAWIILNSDNLYSNRDGVNFLPYNSSAVINDFNGYKYVGKNILISESNANYENEFSNYYNSANYGTKSKNTFAKNRNIFKSTQGVKIEYKINQNVAKLNSIFAKVYQDGVDVSAYFNIEYVKNEGVKLHSKSPLKSGTYSVKLIYDYNLINGNEHHSDSQTRQIYVLDGTEAIQANSYWTISNNSHIVFHANNSYVLNNHTPVILASKSNEVNFNNRLLYTNSKNEENTYFKVNDDKLQDSKVNSFLAKYKDDSFEADVSAFFGNSLASKRKYRFYRLDEKAKYTFTKLYFDLDGAKTDSLVTEVPFSESGALSKHYLPNLKKDNSEFLKYTYINKNGVESDLPFDTYKNKYYVTYNHIKDLKTNVLEFNYIGNRQKGNNQTYANPIIVKAIFDTKKEAKIVGSNLKSSYKALETINLQDVNISVENNGNIEFVKPTKVNYQSSQHINYGDSKIVLEYEFNGKKYVYEHSINVEKLIIDAPKNFENKFVYDGHEHNLGLDKFSFKTDVLVNDLKHIDSSKYQSSIKIKNKNYSFAEGKNELVYEWEILPKVISKNSIIDKSILKFDDEVLYSFDKLNFNEYKSSNQLLSASSPIVYFKYKDDKNHNSKELLEIDLSNYNIKPVENSNKRKSTVIIASSVTASAVGITVALVLSAIFIKKNKNKKVN</sequence>
<name>A5IZ98_MYCAP</name>
<dbReference type="SUPFAM" id="SSF54001">
    <property type="entry name" value="Cysteine proteinases"/>
    <property type="match status" value="1"/>
</dbReference>
<keyword evidence="4" id="KW-1185">Reference proteome</keyword>
<proteinExistence type="predicted"/>
<feature type="transmembrane region" description="Helical" evidence="1">
    <location>
        <begin position="888"/>
        <end position="912"/>
    </location>
</feature>
<dbReference type="EMBL" id="CU179680">
    <property type="protein sequence ID" value="CAL59357.1"/>
    <property type="molecule type" value="Genomic_DNA"/>
</dbReference>
<evidence type="ECO:0000259" key="2">
    <source>
        <dbReference type="SMART" id="SM00645"/>
    </source>
</evidence>
<organism evidence="3 4">
    <name type="scientific">Mycoplasmopsis agalactiae (strain NCTC 10123 / CIP 59.7 / PG2)</name>
    <name type="common">Mycoplasma agalactiae</name>
    <dbReference type="NCBI Taxonomy" id="347257"/>
    <lineage>
        <taxon>Bacteria</taxon>
        <taxon>Bacillati</taxon>
        <taxon>Mycoplasmatota</taxon>
        <taxon>Mycoplasmoidales</taxon>
        <taxon>Metamycoplasmataceae</taxon>
        <taxon>Mycoplasmopsis</taxon>
    </lineage>
</organism>
<dbReference type="Pfam" id="PF00112">
    <property type="entry name" value="Peptidase_C1"/>
    <property type="match status" value="1"/>
</dbReference>
<dbReference type="SMART" id="SM00645">
    <property type="entry name" value="Pept_C1"/>
    <property type="match status" value="1"/>
</dbReference>
<protein>
    <recommendedName>
        <fullName evidence="2">Peptidase C1A papain C-terminal domain-containing protein</fullName>
    </recommendedName>
</protein>
<evidence type="ECO:0000256" key="1">
    <source>
        <dbReference type="SAM" id="Phobius"/>
    </source>
</evidence>
<dbReference type="KEGG" id="maa:MAG6570"/>
<dbReference type="GO" id="GO:0006508">
    <property type="term" value="P:proteolysis"/>
    <property type="evidence" value="ECO:0007669"/>
    <property type="project" value="InterPro"/>
</dbReference>
<keyword evidence="1" id="KW-0472">Membrane</keyword>
<evidence type="ECO:0000313" key="4">
    <source>
        <dbReference type="Proteomes" id="UP000007065"/>
    </source>
</evidence>
<dbReference type="InterPro" id="IPR038765">
    <property type="entry name" value="Papain-like_cys_pep_sf"/>
</dbReference>
<keyword evidence="1" id="KW-1133">Transmembrane helix</keyword>
<dbReference type="InterPro" id="IPR000668">
    <property type="entry name" value="Peptidase_C1A_C"/>
</dbReference>
<accession>A5IZ98</accession>
<dbReference type="CDD" id="cd02619">
    <property type="entry name" value="Peptidase_C1"/>
    <property type="match status" value="1"/>
</dbReference>
<evidence type="ECO:0000313" key="3">
    <source>
        <dbReference type="EMBL" id="CAL59357.1"/>
    </source>
</evidence>
<dbReference type="STRING" id="347257.MAG6570"/>
<dbReference type="AlphaFoldDB" id="A5IZ98"/>
<dbReference type="GO" id="GO:0008234">
    <property type="term" value="F:cysteine-type peptidase activity"/>
    <property type="evidence" value="ECO:0007669"/>
    <property type="project" value="InterPro"/>
</dbReference>
<gene>
    <name evidence="3" type="ordered locus">MAG6570</name>
</gene>
<keyword evidence="1" id="KW-0812">Transmembrane</keyword>
<reference evidence="4" key="1">
    <citation type="journal article" date="2007" name="PLoS Genet.">
        <title>Being pathogenic, plastic, and sexual while living with a nearly minimal bacterial genome.</title>
        <authorList>
            <person name="Sirand-Pugnet P."/>
            <person name="Lartigue C."/>
            <person name="Marenda M."/>
            <person name="Jacob D."/>
            <person name="Barre A."/>
            <person name="Barbe V."/>
            <person name="Schenowitz C."/>
            <person name="Mangenot S."/>
            <person name="Couloux A."/>
            <person name="Segurens B."/>
            <person name="de Daruvar A."/>
            <person name="Blanchard A."/>
            <person name="Citti C."/>
        </authorList>
    </citation>
    <scope>NUCLEOTIDE SEQUENCE [LARGE SCALE GENOMIC DNA]</scope>
    <source>
        <strain evidence="4">PG2</strain>
    </source>
</reference>
<feature type="domain" description="Peptidase C1A papain C-terminal" evidence="2">
    <location>
        <begin position="56"/>
        <end position="284"/>
    </location>
</feature>
<dbReference type="Gene3D" id="3.90.70.10">
    <property type="entry name" value="Cysteine proteinases"/>
    <property type="match status" value="1"/>
</dbReference>
<dbReference type="HOGENOM" id="CLU_321803_0_0_14"/>
<dbReference type="Proteomes" id="UP000007065">
    <property type="component" value="Chromosome"/>
</dbReference>